<dbReference type="EMBL" id="WKLP01000015">
    <property type="protein sequence ID" value="MRY12057.1"/>
    <property type="molecule type" value="Genomic_DNA"/>
</dbReference>
<dbReference type="InterPro" id="IPR036397">
    <property type="entry name" value="RNaseH_sf"/>
</dbReference>
<sequence length="748" mass="87294">MNIGQGDIIVRTFQSTLTVWVSERLICDTLGDNMDEYLRRRARFDFRKSVSPCHRMKDILPATGKSWRYARIDGRFYYDYDYIPDRKDTRYRSRLGDKETLMLEADELRSTEARIAEQCSRRSIEEYVKERISNTDRLRFRYYEVDGTCKYNKDKAGELAEAIAWARCVKRLVADGGYKEFGYRTKEEFYEACALILHKKRLEGFMVTTGGSLRKKLHYFPADESEQYDFFVSGRYGNDNARKIGKCKVVDEETGEIKRFDLHEALILKLWMNFGGSAKESKIALWNQYERDIDYLGEKPLSYSTFCHYTNMYNTRRMTYRERHGWKAFSSTFLSYIPSEKLRYGNSLWCADGSGTLAYSYQDKEGKLRSMRLYVMMVSDVATGKIVGWAPAPVGQHSESPEMMREAVLMGLRNCGKREIMEFISDNHGAFTSDESKEFLAQVCRKTRLIQSGNSQANYAETQFRLFKKTIRNEFNWLGSSWNSKDIENTANDEYLDAATFPSYEEVIEQVGQKIEDWNNRVMRSGESRSELYAESIHPDAREIDPRVWRHIAGNYTVQEITRQRGNIVITKGDRKYMFEIPEVESVGEVIREYLGYAAKVKARMYWDEEECDLYTMDDRFMFTCFAARKASNSHAEETDRSVRNLGHHVWRQAAQVEAVTRYEDDVKEVADWIDEQLPYEVTARLIGGKRAKEVTNAQKEKALAEKALAKSALKQRQKSAQAEKKQAEMAYEEYAKSRIDLNKFRDL</sequence>
<dbReference type="GO" id="GO:0003676">
    <property type="term" value="F:nucleic acid binding"/>
    <property type="evidence" value="ECO:0007669"/>
    <property type="project" value="InterPro"/>
</dbReference>
<dbReference type="Gene3D" id="3.30.420.10">
    <property type="entry name" value="Ribonuclease H-like superfamily/Ribonuclease H"/>
    <property type="match status" value="1"/>
</dbReference>
<dbReference type="AlphaFoldDB" id="A0A6G1ZDQ1"/>
<dbReference type="RefSeq" id="WP_154278034.1">
    <property type="nucleotide sequence ID" value="NZ_WKLJ01000001.1"/>
</dbReference>
<evidence type="ECO:0000313" key="2">
    <source>
        <dbReference type="EMBL" id="MRY12057.1"/>
    </source>
</evidence>
<organism evidence="2">
    <name type="scientific">Parabacteroides goldsteinii</name>
    <dbReference type="NCBI Taxonomy" id="328812"/>
    <lineage>
        <taxon>Bacteria</taxon>
        <taxon>Pseudomonadati</taxon>
        <taxon>Bacteroidota</taxon>
        <taxon>Bacteroidia</taxon>
        <taxon>Bacteroidales</taxon>
        <taxon>Tannerellaceae</taxon>
        <taxon>Parabacteroides</taxon>
    </lineage>
</organism>
<name>A0A6G1ZDQ1_9BACT</name>
<keyword evidence="1" id="KW-0175">Coiled coil</keyword>
<dbReference type="InterPro" id="IPR012337">
    <property type="entry name" value="RNaseH-like_sf"/>
</dbReference>
<reference evidence="2" key="1">
    <citation type="journal article" date="2019" name="Nat. Med.">
        <title>A library of human gut bacterial isolates paired with longitudinal multiomics data enables mechanistic microbiome research.</title>
        <authorList>
            <person name="Poyet M."/>
            <person name="Groussin M."/>
            <person name="Gibbons S.M."/>
            <person name="Avila-Pacheco J."/>
            <person name="Jiang X."/>
            <person name="Kearney S.M."/>
            <person name="Perrotta A.R."/>
            <person name="Berdy B."/>
            <person name="Zhao S."/>
            <person name="Lieberman T.D."/>
            <person name="Swanson P.K."/>
            <person name="Smith M."/>
            <person name="Roesemann S."/>
            <person name="Alexander J.E."/>
            <person name="Rich S.A."/>
            <person name="Livny J."/>
            <person name="Vlamakis H."/>
            <person name="Clish C."/>
            <person name="Bullock K."/>
            <person name="Deik A."/>
            <person name="Scott J."/>
            <person name="Pierce K.A."/>
            <person name="Xavier R.J."/>
            <person name="Alm E.J."/>
        </authorList>
    </citation>
    <scope>NUCLEOTIDE SEQUENCE</scope>
    <source>
        <strain evidence="2">BIOML-A4</strain>
    </source>
</reference>
<evidence type="ECO:0000256" key="1">
    <source>
        <dbReference type="SAM" id="Coils"/>
    </source>
</evidence>
<comment type="caution">
    <text evidence="2">The sequence shown here is derived from an EMBL/GenBank/DDBJ whole genome shotgun (WGS) entry which is preliminary data.</text>
</comment>
<protein>
    <recommendedName>
        <fullName evidence="3">Integrase catalytic domain-containing protein</fullName>
    </recommendedName>
</protein>
<proteinExistence type="predicted"/>
<accession>A0A6G1ZDQ1</accession>
<feature type="coiled-coil region" evidence="1">
    <location>
        <begin position="711"/>
        <end position="738"/>
    </location>
</feature>
<evidence type="ECO:0008006" key="3">
    <source>
        <dbReference type="Google" id="ProtNLM"/>
    </source>
</evidence>
<dbReference type="SUPFAM" id="SSF53098">
    <property type="entry name" value="Ribonuclease H-like"/>
    <property type="match status" value="1"/>
</dbReference>
<gene>
    <name evidence="2" type="ORF">GKE01_11315</name>
</gene>